<evidence type="ECO:0000313" key="1">
    <source>
        <dbReference type="EMBL" id="QSZ40825.1"/>
    </source>
</evidence>
<protein>
    <submittedName>
        <fullName evidence="1">Uncharacterized protein</fullName>
    </submittedName>
</protein>
<organism evidence="1 2">
    <name type="scientific">Sulfurimonas aquatica</name>
    <dbReference type="NCBI Taxonomy" id="2672570"/>
    <lineage>
        <taxon>Bacteria</taxon>
        <taxon>Pseudomonadati</taxon>
        <taxon>Campylobacterota</taxon>
        <taxon>Epsilonproteobacteria</taxon>
        <taxon>Campylobacterales</taxon>
        <taxon>Sulfurimonadaceae</taxon>
        <taxon>Sulfurimonas</taxon>
    </lineage>
</organism>
<reference evidence="1" key="1">
    <citation type="submission" date="2019-11" db="EMBL/GenBank/DDBJ databases">
        <authorList>
            <person name="Kojima H."/>
        </authorList>
    </citation>
    <scope>NUCLEOTIDE SEQUENCE</scope>
    <source>
        <strain evidence="1">H1576</strain>
    </source>
</reference>
<dbReference type="Proteomes" id="UP000671852">
    <property type="component" value="Chromosome"/>
</dbReference>
<name>A0A975AYH8_9BACT</name>
<gene>
    <name evidence="1" type="ORF">GJV85_01405</name>
</gene>
<reference evidence="1" key="2">
    <citation type="submission" date="2021-04" db="EMBL/GenBank/DDBJ databases">
        <title>Isolation and characterization of a novel species of the genus Sulfurimonas.</title>
        <authorList>
            <person name="Fukui M."/>
        </authorList>
    </citation>
    <scope>NUCLEOTIDE SEQUENCE</scope>
    <source>
        <strain evidence="1">H1576</strain>
    </source>
</reference>
<dbReference type="EMBL" id="CP046072">
    <property type="protein sequence ID" value="QSZ40825.1"/>
    <property type="molecule type" value="Genomic_DNA"/>
</dbReference>
<dbReference type="KEGG" id="saqt:GJV85_01405"/>
<dbReference type="AlphaFoldDB" id="A0A975AYH8"/>
<accession>A0A975AYH8</accession>
<sequence>MYKIIVDRECGCFKRSDMQNNLEIESKDEALAKSLEMKNEMNDVFCKKHSFSVQEGENCFIISMNS</sequence>
<keyword evidence="2" id="KW-1185">Reference proteome</keyword>
<dbReference type="RefSeq" id="WP_207562101.1">
    <property type="nucleotide sequence ID" value="NZ_CP046072.1"/>
</dbReference>
<evidence type="ECO:0000313" key="2">
    <source>
        <dbReference type="Proteomes" id="UP000671852"/>
    </source>
</evidence>
<proteinExistence type="predicted"/>